<dbReference type="PROSITE" id="PS51892">
    <property type="entry name" value="SUBTILASE"/>
    <property type="match status" value="1"/>
</dbReference>
<dbReference type="PRINTS" id="PR00723">
    <property type="entry name" value="SUBTILISIN"/>
</dbReference>
<feature type="active site" description="Charge relay system" evidence="7">
    <location>
        <position position="177"/>
    </location>
</feature>
<dbReference type="SUPFAM" id="SSF52743">
    <property type="entry name" value="Subtilisin-like"/>
    <property type="match status" value="1"/>
</dbReference>
<dbReference type="InterPro" id="IPR023827">
    <property type="entry name" value="Peptidase_S8_Asp-AS"/>
</dbReference>
<dbReference type="PROSITE" id="PS00136">
    <property type="entry name" value="SUBTILASE_ASP"/>
    <property type="match status" value="1"/>
</dbReference>
<dbReference type="InterPro" id="IPR015500">
    <property type="entry name" value="Peptidase_S8_subtilisin-rel"/>
</dbReference>
<evidence type="ECO:0000256" key="2">
    <source>
        <dbReference type="ARBA" id="ARBA00022670"/>
    </source>
</evidence>
<dbReference type="PANTHER" id="PTHR43806:SF11">
    <property type="entry name" value="CEREVISIN-RELATED"/>
    <property type="match status" value="1"/>
</dbReference>
<sequence>MRKENIFGVVIIFCLNSLVISSRNRKQRRRSDRGIVASKNYMVRLCTEERRVSVTRHIAFRHRSSRSRDFRAKISRHITNLKRLPVFFIQEASSAAVREIEQLPGVCGIDPVRKTWIFDDTSISEAPTSSPERVEEYAAPAGAWWHLDRTNQARLPLDGLTSTMNLTGQGVHVFVLDTGLDTTHPDFDQDGREVRNIASYVDGEKFKYWPEQGWLEPPKNLSFLLNTDVNSHGTHTSGAVGGHSLGAAPKANIYHVKVLSDAGSGSSEGIISAMDDIGALVVSSQQVIANRTQLVPAIISMSLGGFCLSSDPTYCKNQDAESLAIADLADLGITTIVAAGNDGDDACFYQPAAAEAAISVAAADYTDVMAWWSNYGSCVDLTGPGVDVPLAQTHYHISDYYFAQTYVDDDEQLIAISSGTSFSTPITSGVFALFLQRFDGNVSMAKSALFESATRGSLYMEPGLCPSNDRLLRAPFEGDTISQVQPIICDEPESRIGWPFFYNNPEYASYSYDFGCADTCYRIDNCSQILETNCNNTCTRDETQIIYDTVCIEVELVPTFNSYSYSYNDNLVPEEPWVRPVKVPRQSVRATNLEPGNCLELVIPASASHYYSYFAFRAVGGDFATVFVSNTSLSDCTLETSNSQGVPICDYVEVGDDILLQGKISDPTTHTVRASICKYEDSTDGFVDLTLFAIHSLRDREFIQDTTKAIPLGTTFDLMLPSTGRSAQLAGYETGECGLLTGSSLLSQRKPNYFNRTFVDLDSYLSIIGLSSPYDGVEHVRCTLLISRTASTDAGEETTLPTYSPTPEPVSTTSTPTYNPTPIQQKPTTLIPTTQDLSGFVPSTFIPTGRITNQPSSVIPSLRPTTVAPSLNLYVLVTSHFIVSGTTIEESISHTDFYAQTVAEVMVVDSTAVQISFEISGSRRRLLEEAVLATYSIITSFANEQYLVEKCYAVTATELDAALHEVAPTLSSSVEIIATSNEVFVTYHRGSFPSPTATPSVVPHLLPTVMKLPPSGDDRDLIKAKSKGGHSSSPPEVTLILIAIFVPLVTLVVIAAGVYFYIRRKRRLNEHRYPFDILLPSMEHTDGSSIQLT</sequence>
<evidence type="ECO:0000256" key="5">
    <source>
        <dbReference type="ARBA" id="ARBA00023529"/>
    </source>
</evidence>
<feature type="active site" description="Charge relay system" evidence="7">
    <location>
        <position position="421"/>
    </location>
</feature>
<evidence type="ECO:0000256" key="6">
    <source>
        <dbReference type="ARBA" id="ARBA00023619"/>
    </source>
</evidence>
<dbReference type="InterPro" id="IPR036852">
    <property type="entry name" value="Peptidase_S8/S53_dom_sf"/>
</dbReference>
<feature type="region of interest" description="Disordered" evidence="9">
    <location>
        <begin position="793"/>
        <end position="824"/>
    </location>
</feature>
<feature type="active site" description="Charge relay system" evidence="7">
    <location>
        <position position="232"/>
    </location>
</feature>
<feature type="domain" description="Peptidase S8/S53" evidence="11">
    <location>
        <begin position="168"/>
        <end position="453"/>
    </location>
</feature>
<keyword evidence="2 7" id="KW-0645">Protease</keyword>
<dbReference type="PANTHER" id="PTHR43806">
    <property type="entry name" value="PEPTIDASE S8"/>
    <property type="match status" value="1"/>
</dbReference>
<dbReference type="InterPro" id="IPR000209">
    <property type="entry name" value="Peptidase_S8/S53_dom"/>
</dbReference>
<dbReference type="GO" id="GO:0005615">
    <property type="term" value="C:extracellular space"/>
    <property type="evidence" value="ECO:0007669"/>
    <property type="project" value="TreeGrafter"/>
</dbReference>
<dbReference type="EC" id="3.4.21.62" evidence="6"/>
<name>A0A7S3NNZ3_9STRA</name>
<keyword evidence="3 7" id="KW-0378">Hydrolase</keyword>
<evidence type="ECO:0000259" key="11">
    <source>
        <dbReference type="Pfam" id="PF00082"/>
    </source>
</evidence>
<dbReference type="PROSITE" id="PS00138">
    <property type="entry name" value="SUBTILASE_SER"/>
    <property type="match status" value="1"/>
</dbReference>
<organism evidence="12">
    <name type="scientific">Aureoumbra lagunensis</name>
    <dbReference type="NCBI Taxonomy" id="44058"/>
    <lineage>
        <taxon>Eukaryota</taxon>
        <taxon>Sar</taxon>
        <taxon>Stramenopiles</taxon>
        <taxon>Ochrophyta</taxon>
        <taxon>Pelagophyceae</taxon>
        <taxon>Pelagomonadales</taxon>
        <taxon>Aureoumbra</taxon>
    </lineage>
</organism>
<dbReference type="InterPro" id="IPR050131">
    <property type="entry name" value="Peptidase_S8_subtilisin-like"/>
</dbReference>
<dbReference type="GO" id="GO:0004252">
    <property type="term" value="F:serine-type endopeptidase activity"/>
    <property type="evidence" value="ECO:0007669"/>
    <property type="project" value="UniProtKB-UniRule"/>
</dbReference>
<evidence type="ECO:0000256" key="3">
    <source>
        <dbReference type="ARBA" id="ARBA00022801"/>
    </source>
</evidence>
<reference evidence="12" key="1">
    <citation type="submission" date="2021-01" db="EMBL/GenBank/DDBJ databases">
        <authorList>
            <person name="Corre E."/>
            <person name="Pelletier E."/>
            <person name="Niang G."/>
            <person name="Scheremetjew M."/>
            <person name="Finn R."/>
            <person name="Kale V."/>
            <person name="Holt S."/>
            <person name="Cochrane G."/>
            <person name="Meng A."/>
            <person name="Brown T."/>
            <person name="Cohen L."/>
        </authorList>
    </citation>
    <scope>NUCLEOTIDE SEQUENCE</scope>
    <source>
        <strain evidence="12">CCMP1510</strain>
    </source>
</reference>
<dbReference type="AlphaFoldDB" id="A0A7S3NNZ3"/>
<keyword evidence="10" id="KW-0812">Transmembrane</keyword>
<evidence type="ECO:0000256" key="1">
    <source>
        <dbReference type="ARBA" id="ARBA00011073"/>
    </source>
</evidence>
<evidence type="ECO:0000256" key="7">
    <source>
        <dbReference type="PROSITE-ProRule" id="PRU01240"/>
    </source>
</evidence>
<evidence type="ECO:0000313" key="12">
    <source>
        <dbReference type="EMBL" id="CAE0373006.1"/>
    </source>
</evidence>
<keyword evidence="10" id="KW-0472">Membrane</keyword>
<feature type="compositionally biased region" description="Low complexity" evidence="9">
    <location>
        <begin position="801"/>
        <end position="822"/>
    </location>
</feature>
<comment type="similarity">
    <text evidence="1 7 8">Belongs to the peptidase S8 family.</text>
</comment>
<gene>
    <name evidence="12" type="ORF">ALAG00032_LOCUS13806</name>
</gene>
<dbReference type="GO" id="GO:0006508">
    <property type="term" value="P:proteolysis"/>
    <property type="evidence" value="ECO:0007669"/>
    <property type="project" value="UniProtKB-KW"/>
</dbReference>
<protein>
    <recommendedName>
        <fullName evidence="6">subtilisin</fullName>
        <ecNumber evidence="6">3.4.21.62</ecNumber>
    </recommendedName>
</protein>
<evidence type="ECO:0000256" key="10">
    <source>
        <dbReference type="SAM" id="Phobius"/>
    </source>
</evidence>
<dbReference type="InterPro" id="IPR023828">
    <property type="entry name" value="Peptidase_S8_Ser-AS"/>
</dbReference>
<keyword evidence="4 7" id="KW-0720">Serine protease</keyword>
<dbReference type="EMBL" id="HBIJ01021198">
    <property type="protein sequence ID" value="CAE0373006.1"/>
    <property type="molecule type" value="Transcribed_RNA"/>
</dbReference>
<evidence type="ECO:0000256" key="4">
    <source>
        <dbReference type="ARBA" id="ARBA00022825"/>
    </source>
</evidence>
<accession>A0A7S3NNZ3</accession>
<keyword evidence="10" id="KW-1133">Transmembrane helix</keyword>
<feature type="transmembrane region" description="Helical" evidence="10">
    <location>
        <begin position="1039"/>
        <end position="1062"/>
    </location>
</feature>
<comment type="catalytic activity">
    <reaction evidence="5">
        <text>Hydrolysis of proteins with broad specificity for peptide bonds, and a preference for a large uncharged residue in P1. Hydrolyzes peptide amides.</text>
        <dbReference type="EC" id="3.4.21.62"/>
    </reaction>
</comment>
<dbReference type="Gene3D" id="3.40.50.200">
    <property type="entry name" value="Peptidase S8/S53 domain"/>
    <property type="match status" value="1"/>
</dbReference>
<evidence type="ECO:0000256" key="9">
    <source>
        <dbReference type="SAM" id="MobiDB-lite"/>
    </source>
</evidence>
<evidence type="ECO:0000256" key="8">
    <source>
        <dbReference type="RuleBase" id="RU003355"/>
    </source>
</evidence>
<dbReference type="Pfam" id="PF00082">
    <property type="entry name" value="Peptidase_S8"/>
    <property type="match status" value="1"/>
</dbReference>
<proteinExistence type="inferred from homology"/>